<evidence type="ECO:0000256" key="1">
    <source>
        <dbReference type="SAM" id="SignalP"/>
    </source>
</evidence>
<dbReference type="Proteomes" id="UP001519460">
    <property type="component" value="Unassembled WGS sequence"/>
</dbReference>
<proteinExistence type="predicted"/>
<dbReference type="AlphaFoldDB" id="A0ABD0LYX2"/>
<accession>A0ABD0LYX2</accession>
<name>A0ABD0LYX2_9CAEN</name>
<evidence type="ECO:0000313" key="2">
    <source>
        <dbReference type="EMBL" id="KAK7504204.1"/>
    </source>
</evidence>
<keyword evidence="1" id="KW-0732">Signal</keyword>
<protein>
    <submittedName>
        <fullName evidence="2">Uncharacterized protein</fullName>
    </submittedName>
</protein>
<comment type="caution">
    <text evidence="2">The sequence shown here is derived from an EMBL/GenBank/DDBJ whole genome shotgun (WGS) entry which is preliminary data.</text>
</comment>
<gene>
    <name evidence="2" type="ORF">BaRGS_00004508</name>
</gene>
<feature type="chain" id="PRO_5044825777" evidence="1">
    <location>
        <begin position="29"/>
        <end position="147"/>
    </location>
</feature>
<feature type="signal peptide" evidence="1">
    <location>
        <begin position="1"/>
        <end position="28"/>
    </location>
</feature>
<organism evidence="2 3">
    <name type="scientific">Batillaria attramentaria</name>
    <dbReference type="NCBI Taxonomy" id="370345"/>
    <lineage>
        <taxon>Eukaryota</taxon>
        <taxon>Metazoa</taxon>
        <taxon>Spiralia</taxon>
        <taxon>Lophotrochozoa</taxon>
        <taxon>Mollusca</taxon>
        <taxon>Gastropoda</taxon>
        <taxon>Caenogastropoda</taxon>
        <taxon>Sorbeoconcha</taxon>
        <taxon>Cerithioidea</taxon>
        <taxon>Batillariidae</taxon>
        <taxon>Batillaria</taxon>
    </lineage>
</organism>
<evidence type="ECO:0000313" key="3">
    <source>
        <dbReference type="Proteomes" id="UP001519460"/>
    </source>
</evidence>
<sequence length="147" mass="16161">MTLPTTTLPPPPPTRPLIRAFILLVVRAQWSVTLLGGGTDVARGLSVDLWLTGCKVQKDCRLDSVLTRSINTVLFKTGQRCFTHTACEFPAPALYKENLPISEYLLASCCSASHERKESCNTGHNIDTRRALQSWEAVLASCKSPEC</sequence>
<dbReference type="EMBL" id="JACVVK020000016">
    <property type="protein sequence ID" value="KAK7504204.1"/>
    <property type="molecule type" value="Genomic_DNA"/>
</dbReference>
<reference evidence="2 3" key="1">
    <citation type="journal article" date="2023" name="Sci. Data">
        <title>Genome assembly of the Korean intertidal mud-creeper Batillaria attramentaria.</title>
        <authorList>
            <person name="Patra A.K."/>
            <person name="Ho P.T."/>
            <person name="Jun S."/>
            <person name="Lee S.J."/>
            <person name="Kim Y."/>
            <person name="Won Y.J."/>
        </authorList>
    </citation>
    <scope>NUCLEOTIDE SEQUENCE [LARGE SCALE GENOMIC DNA]</scope>
    <source>
        <strain evidence="2">Wonlab-2016</strain>
    </source>
</reference>
<keyword evidence="3" id="KW-1185">Reference proteome</keyword>